<dbReference type="PANTHER" id="PTHR47870">
    <property type="entry name" value="CYTOCHROME C-TYPE BIOGENESIS PROTEIN CCMH"/>
    <property type="match status" value="1"/>
</dbReference>
<reference evidence="10 11" key="1">
    <citation type="submission" date="2013-03" db="EMBL/GenBank/DDBJ databases">
        <title>Salinisphaera dokdonensis CL-ES53 Genome Sequencing.</title>
        <authorList>
            <person name="Li C."/>
            <person name="Lai Q."/>
            <person name="Shao Z."/>
        </authorList>
    </citation>
    <scope>NUCLEOTIDE SEQUENCE [LARGE SCALE GENOMIC DNA]</scope>
    <source>
        <strain evidence="10 11">CL-ES53</strain>
    </source>
</reference>
<proteinExistence type="inferred from homology"/>
<keyword evidence="4 7" id="KW-0732">Signal</keyword>
<keyword evidence="7" id="KW-0472">Membrane</keyword>
<keyword evidence="6 7" id="KW-0408">Iron</keyword>
<feature type="signal peptide" evidence="7">
    <location>
        <begin position="1"/>
        <end position="19"/>
    </location>
</feature>
<evidence type="ECO:0000256" key="7">
    <source>
        <dbReference type="RuleBase" id="RU364112"/>
    </source>
</evidence>
<keyword evidence="7" id="KW-0812">Transmembrane</keyword>
<evidence type="ECO:0000256" key="1">
    <source>
        <dbReference type="ARBA" id="ARBA00010342"/>
    </source>
</evidence>
<comment type="caution">
    <text evidence="10">The sequence shown here is derived from an EMBL/GenBank/DDBJ whole genome shotgun (WGS) entry which is preliminary data.</text>
</comment>
<evidence type="ECO:0000256" key="3">
    <source>
        <dbReference type="ARBA" id="ARBA00022723"/>
    </source>
</evidence>
<dbReference type="Gene3D" id="1.10.8.640">
    <property type="entry name" value="Cytochrome C biogenesis protein"/>
    <property type="match status" value="1"/>
</dbReference>
<dbReference type="InterPro" id="IPR038297">
    <property type="entry name" value="CcmH/CycL/NrfF/Ccl2_sf"/>
</dbReference>
<dbReference type="PANTHER" id="PTHR47870:SF1">
    <property type="entry name" value="CYTOCHROME C-TYPE BIOGENESIS PROTEIN CCMH"/>
    <property type="match status" value="1"/>
</dbReference>
<keyword evidence="11" id="KW-1185">Reference proteome</keyword>
<evidence type="ECO:0000256" key="6">
    <source>
        <dbReference type="ARBA" id="ARBA00023004"/>
    </source>
</evidence>
<organism evidence="10 11">
    <name type="scientific">Salinisphaera dokdonensis CL-ES53</name>
    <dbReference type="NCBI Taxonomy" id="1304272"/>
    <lineage>
        <taxon>Bacteria</taxon>
        <taxon>Pseudomonadati</taxon>
        <taxon>Pseudomonadota</taxon>
        <taxon>Gammaproteobacteria</taxon>
        <taxon>Salinisphaerales</taxon>
        <taxon>Salinisphaeraceae</taxon>
        <taxon>Salinisphaera</taxon>
    </lineage>
</organism>
<dbReference type="RefSeq" id="WP_353112365.1">
    <property type="nucleotide sequence ID" value="NZ_APND01000004.1"/>
</dbReference>
<evidence type="ECO:0000313" key="11">
    <source>
        <dbReference type="Proteomes" id="UP001460888"/>
    </source>
</evidence>
<comment type="function">
    <text evidence="7">Possible subunit of a heme lyase.</text>
</comment>
<evidence type="ECO:0000259" key="9">
    <source>
        <dbReference type="Pfam" id="PF03918"/>
    </source>
</evidence>
<feature type="region of interest" description="Disordered" evidence="8">
    <location>
        <begin position="136"/>
        <end position="160"/>
    </location>
</feature>
<sequence>MRALLFFVLLLGVVANAPAVDLEGEQLARYHDLNAELRCLICQNRSIAESDAPLAQDLRAIVERQIAAGRSDGEIKQYLVDRYGDWVLYDPPLNSGTLILWAGPFVLLAVGLLVVVLMMRRRRSAPVSEPSLDRDRLARLLDDEKPRPSSDDDDSSRERS</sequence>
<keyword evidence="2 7" id="KW-0349">Heme</keyword>
<dbReference type="CDD" id="cd16378">
    <property type="entry name" value="CcmH_N"/>
    <property type="match status" value="1"/>
</dbReference>
<feature type="domain" description="CcmH/CycL/Ccl2/NrfF N-terminal" evidence="9">
    <location>
        <begin position="5"/>
        <end position="140"/>
    </location>
</feature>
<evidence type="ECO:0000256" key="4">
    <source>
        <dbReference type="ARBA" id="ARBA00022729"/>
    </source>
</evidence>
<comment type="similarity">
    <text evidence="1 7">Belongs to the CcmH/CycL/Ccl2/NrfF family.</text>
</comment>
<name>A0ABV2B314_9GAMM</name>
<feature type="transmembrane region" description="Helical" evidence="7">
    <location>
        <begin position="98"/>
        <end position="119"/>
    </location>
</feature>
<keyword evidence="7" id="KW-1133">Transmembrane helix</keyword>
<gene>
    <name evidence="10" type="ORF">SADO_13608</name>
</gene>
<accession>A0ABV2B314</accession>
<evidence type="ECO:0000256" key="5">
    <source>
        <dbReference type="ARBA" id="ARBA00022748"/>
    </source>
</evidence>
<evidence type="ECO:0000256" key="8">
    <source>
        <dbReference type="SAM" id="MobiDB-lite"/>
    </source>
</evidence>
<evidence type="ECO:0000256" key="2">
    <source>
        <dbReference type="ARBA" id="ARBA00022617"/>
    </source>
</evidence>
<keyword evidence="3 7" id="KW-0479">Metal-binding</keyword>
<dbReference type="Pfam" id="PF03918">
    <property type="entry name" value="CcmH"/>
    <property type="match status" value="1"/>
</dbReference>
<dbReference type="InterPro" id="IPR005616">
    <property type="entry name" value="CcmH/CycL/Ccl2/NrfF_N"/>
</dbReference>
<dbReference type="Proteomes" id="UP001460888">
    <property type="component" value="Unassembled WGS sequence"/>
</dbReference>
<feature type="chain" id="PRO_5044983593" description="Cytochrome c-type biogenesis protein" evidence="7">
    <location>
        <begin position="20"/>
        <end position="160"/>
    </location>
</feature>
<protein>
    <recommendedName>
        <fullName evidence="7">Cytochrome c-type biogenesis protein</fullName>
    </recommendedName>
</protein>
<dbReference type="InterPro" id="IPR051263">
    <property type="entry name" value="C-type_cytochrome_biogenesis"/>
</dbReference>
<evidence type="ECO:0000313" key="10">
    <source>
        <dbReference type="EMBL" id="MES1930295.1"/>
    </source>
</evidence>
<keyword evidence="5" id="KW-0201">Cytochrome c-type biogenesis</keyword>
<dbReference type="EMBL" id="APND01000004">
    <property type="protein sequence ID" value="MES1930295.1"/>
    <property type="molecule type" value="Genomic_DNA"/>
</dbReference>